<comment type="caution">
    <text evidence="2">The sequence shown here is derived from an EMBL/GenBank/DDBJ whole genome shotgun (WGS) entry which is preliminary data.</text>
</comment>
<organism evidence="2 3">
    <name type="scientific">Adonisia turfae CCMR0082</name>
    <dbReference type="NCBI Taxonomy" id="2304604"/>
    <lineage>
        <taxon>Bacteria</taxon>
        <taxon>Bacillati</taxon>
        <taxon>Cyanobacteriota</taxon>
        <taxon>Adonisia</taxon>
        <taxon>Adonisia turfae</taxon>
    </lineage>
</organism>
<evidence type="ECO:0000259" key="1">
    <source>
        <dbReference type="PROSITE" id="PS50164"/>
    </source>
</evidence>
<dbReference type="InterPro" id="IPR035901">
    <property type="entry name" value="GIY-YIG_endonuc_sf"/>
</dbReference>
<protein>
    <submittedName>
        <fullName evidence="2">GIY-YIG nuclease family protein</fullName>
    </submittedName>
</protein>
<dbReference type="EMBL" id="QZCE01000002">
    <property type="protein sequence ID" value="NEZ67813.1"/>
    <property type="molecule type" value="Genomic_DNA"/>
</dbReference>
<gene>
    <name evidence="2" type="ORF">D0962_34520</name>
</gene>
<dbReference type="SUPFAM" id="SSF82771">
    <property type="entry name" value="GIY-YIG endonuclease"/>
    <property type="match status" value="1"/>
</dbReference>
<dbReference type="RefSeq" id="WP_163671097.1">
    <property type="nucleotide sequence ID" value="NZ_QZCE01000002.1"/>
</dbReference>
<dbReference type="PROSITE" id="PS50164">
    <property type="entry name" value="GIY_YIG"/>
    <property type="match status" value="1"/>
</dbReference>
<evidence type="ECO:0000313" key="2">
    <source>
        <dbReference type="EMBL" id="NEZ67813.1"/>
    </source>
</evidence>
<dbReference type="Proteomes" id="UP000473574">
    <property type="component" value="Unassembled WGS sequence"/>
</dbReference>
<name>A0A6M0SIJ9_9CYAN</name>
<dbReference type="AlphaFoldDB" id="A0A6M0SIJ9"/>
<dbReference type="Pfam" id="PF01541">
    <property type="entry name" value="GIY-YIG"/>
    <property type="match status" value="1"/>
</dbReference>
<feature type="domain" description="GIY-YIG" evidence="1">
    <location>
        <begin position="77"/>
        <end position="151"/>
    </location>
</feature>
<sequence length="212" mass="24806">MSGEIQIFQGLRSEKPSIVKPKANTGRRRAAQAKGRRRSQSYQKRNCKFSGVFAQMMEFDVFDLPSLSIRYKNKLPKVPAIYFVVSESDSVEYIGIAQDLQSRWANHHRIKNFKDLKNARVHWLYYEWPNLRSIFRWERLFIDVFDPPLNDHIEHEVDAKLLDPEWRDKNQTTYSEEELIFLYGVNALQALLVGTTAKRKPPRILKGGHSAI</sequence>
<reference evidence="2 3" key="1">
    <citation type="journal article" date="2020" name="Microb. Ecol.">
        <title>Ecogenomics of the Marine Benthic Filamentous Cyanobacterium Adonisia.</title>
        <authorList>
            <person name="Walter J.M."/>
            <person name="Coutinho F.H."/>
            <person name="Leomil L."/>
            <person name="Hargreaves P.I."/>
            <person name="Campeao M.E."/>
            <person name="Vieira V.V."/>
            <person name="Silva B.S."/>
            <person name="Fistarol G.O."/>
            <person name="Salomon P.S."/>
            <person name="Sawabe T."/>
            <person name="Mino S."/>
            <person name="Hosokawa M."/>
            <person name="Miyashita H."/>
            <person name="Maruyama F."/>
            <person name="van Verk M.C."/>
            <person name="Dutilh B.E."/>
            <person name="Thompson C.C."/>
            <person name="Thompson F.L."/>
        </authorList>
    </citation>
    <scope>NUCLEOTIDE SEQUENCE [LARGE SCALE GENOMIC DNA]</scope>
    <source>
        <strain evidence="2 3">CCMR0082</strain>
    </source>
</reference>
<dbReference type="CDD" id="cd00719">
    <property type="entry name" value="GIY-YIG_SF"/>
    <property type="match status" value="1"/>
</dbReference>
<proteinExistence type="predicted"/>
<dbReference type="InterPro" id="IPR000305">
    <property type="entry name" value="GIY-YIG_endonuc"/>
</dbReference>
<dbReference type="SMART" id="SM00465">
    <property type="entry name" value="GIYc"/>
    <property type="match status" value="1"/>
</dbReference>
<accession>A0A6M0SIJ9</accession>
<evidence type="ECO:0000313" key="3">
    <source>
        <dbReference type="Proteomes" id="UP000473574"/>
    </source>
</evidence>